<feature type="transmembrane region" description="Helical" evidence="2">
    <location>
        <begin position="146"/>
        <end position="165"/>
    </location>
</feature>
<feature type="non-terminal residue" evidence="3">
    <location>
        <position position="277"/>
    </location>
</feature>
<dbReference type="AlphaFoldDB" id="A0A6M1R6F9"/>
<organism evidence="3 4">
    <name type="scientific">Nocardioides turkmenicus</name>
    <dbReference type="NCBI Taxonomy" id="2711220"/>
    <lineage>
        <taxon>Bacteria</taxon>
        <taxon>Bacillati</taxon>
        <taxon>Actinomycetota</taxon>
        <taxon>Actinomycetes</taxon>
        <taxon>Propionibacteriales</taxon>
        <taxon>Nocardioidaceae</taxon>
        <taxon>Nocardioides</taxon>
    </lineage>
</organism>
<keyword evidence="2" id="KW-0812">Transmembrane</keyword>
<keyword evidence="2" id="KW-1133">Transmembrane helix</keyword>
<name>A0A6M1R6F9_9ACTN</name>
<comment type="caution">
    <text evidence="3">The sequence shown here is derived from an EMBL/GenBank/DDBJ whole genome shotgun (WGS) entry which is preliminary data.</text>
</comment>
<evidence type="ECO:0000313" key="4">
    <source>
        <dbReference type="Proteomes" id="UP000483261"/>
    </source>
</evidence>
<feature type="region of interest" description="Disordered" evidence="1">
    <location>
        <begin position="1"/>
        <end position="77"/>
    </location>
</feature>
<dbReference type="EMBL" id="JAALAA010000029">
    <property type="protein sequence ID" value="NGN95696.1"/>
    <property type="molecule type" value="Genomic_DNA"/>
</dbReference>
<dbReference type="Proteomes" id="UP000483261">
    <property type="component" value="Unassembled WGS sequence"/>
</dbReference>
<proteinExistence type="predicted"/>
<feature type="compositionally biased region" description="Pro residues" evidence="1">
    <location>
        <begin position="63"/>
        <end position="77"/>
    </location>
</feature>
<feature type="compositionally biased region" description="Pro residues" evidence="1">
    <location>
        <begin position="265"/>
        <end position="277"/>
    </location>
</feature>
<feature type="compositionally biased region" description="Polar residues" evidence="1">
    <location>
        <begin position="247"/>
        <end position="256"/>
    </location>
</feature>
<keyword evidence="2" id="KW-0472">Membrane</keyword>
<keyword evidence="4" id="KW-1185">Reference proteome</keyword>
<reference evidence="3 4" key="1">
    <citation type="submission" date="2020-02" db="EMBL/GenBank/DDBJ databases">
        <title>Whole-genome analyses of novel actinobacteria.</title>
        <authorList>
            <person name="Sahin N."/>
        </authorList>
    </citation>
    <scope>NUCLEOTIDE SEQUENCE [LARGE SCALE GENOMIC DNA]</scope>
    <source>
        <strain evidence="3 4">KC13</strain>
    </source>
</reference>
<gene>
    <name evidence="3" type="ORF">G5C66_23535</name>
</gene>
<accession>A0A6M1R6F9</accession>
<protein>
    <submittedName>
        <fullName evidence="3">Uncharacterized protein</fullName>
    </submittedName>
</protein>
<feature type="region of interest" description="Disordered" evidence="1">
    <location>
        <begin position="215"/>
        <end position="277"/>
    </location>
</feature>
<sequence length="277" mass="29392">MRSKNNAAADPLEIANRALEGLSPGTESWFDSPKTNAAPDRGRPRHIPYAPPPQPGTALVPAHPAPVPVRYQPPRPNYQRPLPPHTRLPQYAYQPSPYTAQQYHPAGPVTFANPAMPPYAAAQVPTRNAAVEEYRIPKNRARNKKAVLLPLAAMAIASAGLGAFAQSNVDPDIETQQVKAHADQYDAIAVVDTDEQKVIDAPGVIAPKETTLFSRTAGRATPGKHSSGDYDAPSTAEAYGGAHAASGSVSTPQNGTPLEDKEPKPAPQPAPEPTRPA</sequence>
<evidence type="ECO:0000256" key="1">
    <source>
        <dbReference type="SAM" id="MobiDB-lite"/>
    </source>
</evidence>
<evidence type="ECO:0000313" key="3">
    <source>
        <dbReference type="EMBL" id="NGN95696.1"/>
    </source>
</evidence>
<evidence type="ECO:0000256" key="2">
    <source>
        <dbReference type="SAM" id="Phobius"/>
    </source>
</evidence>